<dbReference type="InterPro" id="IPR039251">
    <property type="entry name" value="OXLD1"/>
</dbReference>
<sequence>MLTRNLLRNVQQRYFQTSRRLAITFEGNTREDLGSEEERMTNVFGGRIKGDSPRSTSRIMRGLPRNIAGVLVPERPSEPDNCCMSGCVNCVWEIYNEDLRDWKDKRKLAANSLKGSDKTWPADFQPPLNLLELQNVPTKLKTAKIKLDKQKSRGTAALFPPREGNLPQSVIDAKKRRQAEKESMQGGDVDQDGDEGWDDIPVFIRVFAEFEGRKKHARESHTSS</sequence>
<reference evidence="3 4" key="1">
    <citation type="submission" date="2016-03" db="EMBL/GenBank/DDBJ databases">
        <authorList>
            <person name="Devillers H."/>
        </authorList>
    </citation>
    <scope>NUCLEOTIDE SEQUENCE [LARGE SCALE GENOMIC DNA]</scope>
    <source>
        <strain evidence="3">CBS 10888</strain>
    </source>
</reference>
<accession>A0A1G4J4W6</accession>
<dbReference type="STRING" id="1266660.A0A1G4J4W6"/>
<name>A0A1G4J4W6_9SACH</name>
<dbReference type="GO" id="GO:0005739">
    <property type="term" value="C:mitochondrion"/>
    <property type="evidence" value="ECO:0007669"/>
    <property type="project" value="TreeGrafter"/>
</dbReference>
<dbReference type="AlphaFoldDB" id="A0A1G4J4W6"/>
<feature type="region of interest" description="Disordered" evidence="1">
    <location>
        <begin position="174"/>
        <end position="196"/>
    </location>
</feature>
<dbReference type="PANTHER" id="PTHR21193:SF3">
    <property type="entry name" value="OXIDOREDUCTASE-LIKE DOMAIN-CONTAINING PROTEIN 1"/>
    <property type="match status" value="1"/>
</dbReference>
<keyword evidence="4" id="KW-1185">Reference proteome</keyword>
<evidence type="ECO:0000313" key="3">
    <source>
        <dbReference type="EMBL" id="SCU84736.1"/>
    </source>
</evidence>
<protein>
    <submittedName>
        <fullName evidence="3">LADA_0D03488g1_1</fullName>
    </submittedName>
</protein>
<evidence type="ECO:0000256" key="1">
    <source>
        <dbReference type="SAM" id="MobiDB-lite"/>
    </source>
</evidence>
<proteinExistence type="predicted"/>
<evidence type="ECO:0000259" key="2">
    <source>
        <dbReference type="Pfam" id="PF09791"/>
    </source>
</evidence>
<dbReference type="EMBL" id="LT598454">
    <property type="protein sequence ID" value="SCU84736.1"/>
    <property type="molecule type" value="Genomic_DNA"/>
</dbReference>
<feature type="domain" description="Oxidoreductase-like" evidence="2">
    <location>
        <begin position="67"/>
        <end position="110"/>
    </location>
</feature>
<organism evidence="3 4">
    <name type="scientific">Lachancea dasiensis</name>
    <dbReference type="NCBI Taxonomy" id="1072105"/>
    <lineage>
        <taxon>Eukaryota</taxon>
        <taxon>Fungi</taxon>
        <taxon>Dikarya</taxon>
        <taxon>Ascomycota</taxon>
        <taxon>Saccharomycotina</taxon>
        <taxon>Saccharomycetes</taxon>
        <taxon>Saccharomycetales</taxon>
        <taxon>Saccharomycetaceae</taxon>
        <taxon>Lachancea</taxon>
    </lineage>
</organism>
<gene>
    <name evidence="3" type="ORF">LADA_0D03488G</name>
</gene>
<dbReference type="Pfam" id="PF09791">
    <property type="entry name" value="Oxidored-like"/>
    <property type="match status" value="1"/>
</dbReference>
<dbReference type="PANTHER" id="PTHR21193">
    <property type="entry name" value="OXIDOREDUCTASE-LIKE DOMAIN-CONTAINING PROTEIN 1"/>
    <property type="match status" value="1"/>
</dbReference>
<dbReference type="InterPro" id="IPR019180">
    <property type="entry name" value="Oxidoreductase-like_N"/>
</dbReference>
<dbReference type="OrthoDB" id="10064411at2759"/>
<evidence type="ECO:0000313" key="4">
    <source>
        <dbReference type="Proteomes" id="UP000190274"/>
    </source>
</evidence>
<dbReference type="Proteomes" id="UP000190274">
    <property type="component" value="Chromosome D"/>
</dbReference>